<protein>
    <submittedName>
        <fullName evidence="3">Uncharacterized protein</fullName>
    </submittedName>
</protein>
<feature type="transmembrane region" description="Helical" evidence="2">
    <location>
        <begin position="6"/>
        <end position="23"/>
    </location>
</feature>
<dbReference type="Proteomes" id="UP000249898">
    <property type="component" value="Chromosome"/>
</dbReference>
<gene>
    <name evidence="3" type="ORF">A8139_19835</name>
</gene>
<reference evidence="3 4" key="1">
    <citation type="submission" date="2016-06" db="EMBL/GenBank/DDBJ databases">
        <title>The sequenced genome of the ice-adhering bacterium Marinomonas primoryensis, from Antarctica.</title>
        <authorList>
            <person name="Graham L."/>
            <person name="Vance T.D.R."/>
            <person name="Davies P.L."/>
        </authorList>
    </citation>
    <scope>NUCLEOTIDE SEQUENCE [LARGE SCALE GENOMIC DNA]</scope>
    <source>
        <strain evidence="3 4">AceL</strain>
    </source>
</reference>
<sequence>MLIWQWGLIASSVLFLVIFIFVLRRYLSLKKSVSETDDIADDKSSKRKRLKNDLKDASAEEKKQWLTLLDQQRSICAQLLEGLPKSDFQGRAALSCWAIFLDVEIHVIEQSVPNSEVSALLGAFKGILDKIDRAQEVDELLKSLKVNQTLLRELNKVIQRAGEKVFSQVNVTSELNLQLETLQGQLAKEGELDGALALLRAEMASMCEFAERLKLHLAEVKEEGDNALYVDALEAFLSDADESVFLHSVRSELDDKVADLKQLAAYQKTIIADLKEHVRKAKLDHEGDGKHIGAYDIYIARLEKSLLESGRVVKRLEGKLESLQAIKYNLNIDVVKRDEALRQKKAQLEKQGADLTQGMDIYGVFDEERNTMKKMEDLLHQDSFTEESDAFASEQASKLSSLRLMVNESELYVEMLEMDLEKAQVLRESLEHKLLHPDSVMETANDESLKMDVLINKDLEEIENLHEINNELEAERKRLEVDLYDVQVQSEEFTKLQGKIDELDGKIESVQKNYVEMEERYLAALMAKEDGL</sequence>
<evidence type="ECO:0000256" key="1">
    <source>
        <dbReference type="SAM" id="Coils"/>
    </source>
</evidence>
<dbReference type="OrthoDB" id="6098012at2"/>
<dbReference type="RefSeq" id="WP_112140870.1">
    <property type="nucleotide sequence ID" value="NZ_CP016181.1"/>
</dbReference>
<proteinExistence type="predicted"/>
<dbReference type="EMBL" id="CP016181">
    <property type="protein sequence ID" value="AWY01945.1"/>
    <property type="molecule type" value="Genomic_DNA"/>
</dbReference>
<name>A0A2Z4PX41_9GAMM</name>
<feature type="coiled-coil region" evidence="1">
    <location>
        <begin position="413"/>
        <end position="520"/>
    </location>
</feature>
<keyword evidence="2" id="KW-0472">Membrane</keyword>
<keyword evidence="2" id="KW-0812">Transmembrane</keyword>
<dbReference type="AlphaFoldDB" id="A0A2Z4PX41"/>
<organism evidence="3 4">
    <name type="scientific">Marinomonas primoryensis</name>
    <dbReference type="NCBI Taxonomy" id="178399"/>
    <lineage>
        <taxon>Bacteria</taxon>
        <taxon>Pseudomonadati</taxon>
        <taxon>Pseudomonadota</taxon>
        <taxon>Gammaproteobacteria</taxon>
        <taxon>Oceanospirillales</taxon>
        <taxon>Oceanospirillaceae</taxon>
        <taxon>Marinomonas</taxon>
    </lineage>
</organism>
<keyword evidence="2" id="KW-1133">Transmembrane helix</keyword>
<evidence type="ECO:0000256" key="2">
    <source>
        <dbReference type="SAM" id="Phobius"/>
    </source>
</evidence>
<evidence type="ECO:0000313" key="3">
    <source>
        <dbReference type="EMBL" id="AWY01945.1"/>
    </source>
</evidence>
<keyword evidence="1" id="KW-0175">Coiled coil</keyword>
<evidence type="ECO:0000313" key="4">
    <source>
        <dbReference type="Proteomes" id="UP000249898"/>
    </source>
</evidence>
<accession>A0A2Z4PX41</accession>